<gene>
    <name evidence="8" type="ORF">SARC_09381</name>
</gene>
<dbReference type="Pfam" id="PF00096">
    <property type="entry name" value="zf-C2H2"/>
    <property type="match status" value="4"/>
</dbReference>
<proteinExistence type="predicted"/>
<evidence type="ECO:0000259" key="7">
    <source>
        <dbReference type="PROSITE" id="PS50157"/>
    </source>
</evidence>
<keyword evidence="4" id="KW-0862">Zinc</keyword>
<dbReference type="SUPFAM" id="SSF57667">
    <property type="entry name" value="beta-beta-alpha zinc fingers"/>
    <property type="match status" value="4"/>
</dbReference>
<dbReference type="PROSITE" id="PS50157">
    <property type="entry name" value="ZINC_FINGER_C2H2_2"/>
    <property type="match status" value="6"/>
</dbReference>
<evidence type="ECO:0000313" key="9">
    <source>
        <dbReference type="Proteomes" id="UP000054560"/>
    </source>
</evidence>
<accession>A0A0L0FN64</accession>
<dbReference type="GO" id="GO:0000978">
    <property type="term" value="F:RNA polymerase II cis-regulatory region sequence-specific DNA binding"/>
    <property type="evidence" value="ECO:0007669"/>
    <property type="project" value="TreeGrafter"/>
</dbReference>
<keyword evidence="1" id="KW-0479">Metal-binding</keyword>
<dbReference type="GO" id="GO:0005634">
    <property type="term" value="C:nucleus"/>
    <property type="evidence" value="ECO:0007669"/>
    <property type="project" value="UniProtKB-ARBA"/>
</dbReference>
<dbReference type="InterPro" id="IPR036236">
    <property type="entry name" value="Znf_C2H2_sf"/>
</dbReference>
<evidence type="ECO:0000256" key="2">
    <source>
        <dbReference type="ARBA" id="ARBA00022737"/>
    </source>
</evidence>
<dbReference type="EMBL" id="KQ242543">
    <property type="protein sequence ID" value="KNC78174.1"/>
    <property type="molecule type" value="Genomic_DNA"/>
</dbReference>
<dbReference type="PANTHER" id="PTHR19818:SF139">
    <property type="entry name" value="PAIR-RULE PROTEIN ODD-PAIRED"/>
    <property type="match status" value="1"/>
</dbReference>
<keyword evidence="3 5" id="KW-0863">Zinc-finger</keyword>
<name>A0A0L0FN64_9EUKA</name>
<feature type="region of interest" description="Disordered" evidence="6">
    <location>
        <begin position="341"/>
        <end position="366"/>
    </location>
</feature>
<keyword evidence="9" id="KW-1185">Reference proteome</keyword>
<dbReference type="Proteomes" id="UP000054560">
    <property type="component" value="Unassembled WGS sequence"/>
</dbReference>
<feature type="domain" description="C2H2-type" evidence="7">
    <location>
        <begin position="171"/>
        <end position="200"/>
    </location>
</feature>
<dbReference type="AlphaFoldDB" id="A0A0L0FN64"/>
<dbReference type="eggNOG" id="KOG1721">
    <property type="taxonomic scope" value="Eukaryota"/>
</dbReference>
<feature type="domain" description="C2H2-type" evidence="7">
    <location>
        <begin position="292"/>
        <end position="321"/>
    </location>
</feature>
<dbReference type="FunFam" id="3.30.160.60:FF:000125">
    <property type="entry name" value="Putative zinc finger protein 143"/>
    <property type="match status" value="2"/>
</dbReference>
<evidence type="ECO:0000313" key="8">
    <source>
        <dbReference type="EMBL" id="KNC78174.1"/>
    </source>
</evidence>
<evidence type="ECO:0000256" key="1">
    <source>
        <dbReference type="ARBA" id="ARBA00022723"/>
    </source>
</evidence>
<keyword evidence="2" id="KW-0677">Repeat</keyword>
<dbReference type="InterPro" id="IPR050329">
    <property type="entry name" value="GLI_C2H2-zinc-finger"/>
</dbReference>
<evidence type="ECO:0000256" key="6">
    <source>
        <dbReference type="SAM" id="MobiDB-lite"/>
    </source>
</evidence>
<dbReference type="STRING" id="667725.A0A0L0FN64"/>
<feature type="domain" description="C2H2-type" evidence="7">
    <location>
        <begin position="231"/>
        <end position="261"/>
    </location>
</feature>
<dbReference type="GO" id="GO:0000981">
    <property type="term" value="F:DNA-binding transcription factor activity, RNA polymerase II-specific"/>
    <property type="evidence" value="ECO:0007669"/>
    <property type="project" value="TreeGrafter"/>
</dbReference>
<dbReference type="FunFam" id="3.30.160.60:FF:000072">
    <property type="entry name" value="zinc finger protein 143 isoform X1"/>
    <property type="match status" value="2"/>
</dbReference>
<protein>
    <recommendedName>
        <fullName evidence="7">C2H2-type domain-containing protein</fullName>
    </recommendedName>
</protein>
<feature type="domain" description="C2H2-type" evidence="7">
    <location>
        <begin position="262"/>
        <end position="291"/>
    </location>
</feature>
<sequence>MVGVFTMLSHSPLLMYRPYQVRAGTCESVFPSWDEMENISLDMTVSDLYRFRMDCVAFLMDGTVDAATAAQLPLNTIGYHPTSTALTVTAPNHDINTSNNTYTHSHVSIQHYMGGTGQPQYNPTANVSSAPHVNNRVQRDVPVSRRRLRVEKTKNSVTTKWVVDLNGVRRHGCTWENCDKSFTAAHSLMVHMRSHTGERPYECQYEGCDRKFYDSGSLTKHNRIHTGVKNHACKWPGCNLRFAQNAHLQRHASSVHEKIKPYPCPWTDCDRMFARKSHIKSHYLKHTGERPYVCSWEGCTRTFQQSGTLKTHMRTHTGEKPYNCEDTDCDKTFTSANGLRQHRIRHHGDAGELEPEEERETEQEAL</sequence>
<dbReference type="FunFam" id="3.30.160.60:FF:000688">
    <property type="entry name" value="zinc finger protein 197 isoform X1"/>
    <property type="match status" value="1"/>
</dbReference>
<evidence type="ECO:0000256" key="4">
    <source>
        <dbReference type="ARBA" id="ARBA00022833"/>
    </source>
</evidence>
<organism evidence="8 9">
    <name type="scientific">Sphaeroforma arctica JP610</name>
    <dbReference type="NCBI Taxonomy" id="667725"/>
    <lineage>
        <taxon>Eukaryota</taxon>
        <taxon>Ichthyosporea</taxon>
        <taxon>Ichthyophonida</taxon>
        <taxon>Sphaeroforma</taxon>
    </lineage>
</organism>
<reference evidence="8 9" key="1">
    <citation type="submission" date="2011-02" db="EMBL/GenBank/DDBJ databases">
        <title>The Genome Sequence of Sphaeroforma arctica JP610.</title>
        <authorList>
            <consortium name="The Broad Institute Genome Sequencing Platform"/>
            <person name="Russ C."/>
            <person name="Cuomo C."/>
            <person name="Young S.K."/>
            <person name="Zeng Q."/>
            <person name="Gargeya S."/>
            <person name="Alvarado L."/>
            <person name="Berlin A."/>
            <person name="Chapman S.B."/>
            <person name="Chen Z."/>
            <person name="Freedman E."/>
            <person name="Gellesch M."/>
            <person name="Goldberg J."/>
            <person name="Griggs A."/>
            <person name="Gujja S."/>
            <person name="Heilman E."/>
            <person name="Heiman D."/>
            <person name="Howarth C."/>
            <person name="Mehta T."/>
            <person name="Neiman D."/>
            <person name="Pearson M."/>
            <person name="Roberts A."/>
            <person name="Saif S."/>
            <person name="Shea T."/>
            <person name="Shenoy N."/>
            <person name="Sisk P."/>
            <person name="Stolte C."/>
            <person name="Sykes S."/>
            <person name="White J."/>
            <person name="Yandava C."/>
            <person name="Burger G."/>
            <person name="Gray M.W."/>
            <person name="Holland P.W.H."/>
            <person name="King N."/>
            <person name="Lang F.B.F."/>
            <person name="Roger A.J."/>
            <person name="Ruiz-Trillo I."/>
            <person name="Haas B."/>
            <person name="Nusbaum C."/>
            <person name="Birren B."/>
        </authorList>
    </citation>
    <scope>NUCLEOTIDE SEQUENCE [LARGE SCALE GENOMIC DNA]</scope>
    <source>
        <strain evidence="8 9">JP610</strain>
    </source>
</reference>
<dbReference type="InterPro" id="IPR056436">
    <property type="entry name" value="Znf-C2H2_ZIC1-5/GLI1-3-like"/>
</dbReference>
<dbReference type="GO" id="GO:0008270">
    <property type="term" value="F:zinc ion binding"/>
    <property type="evidence" value="ECO:0007669"/>
    <property type="project" value="UniProtKB-KW"/>
</dbReference>
<feature type="domain" description="C2H2-type" evidence="7">
    <location>
        <begin position="201"/>
        <end position="230"/>
    </location>
</feature>
<dbReference type="GO" id="GO:0045944">
    <property type="term" value="P:positive regulation of transcription by RNA polymerase II"/>
    <property type="evidence" value="ECO:0007669"/>
    <property type="project" value="UniProtKB-ARBA"/>
</dbReference>
<dbReference type="SMART" id="SM00355">
    <property type="entry name" value="ZnF_C2H2"/>
    <property type="match status" value="6"/>
</dbReference>
<dbReference type="InterPro" id="IPR013087">
    <property type="entry name" value="Znf_C2H2_type"/>
</dbReference>
<dbReference type="PANTHER" id="PTHR19818">
    <property type="entry name" value="ZINC FINGER PROTEIN ZIC AND GLI"/>
    <property type="match status" value="1"/>
</dbReference>
<feature type="domain" description="C2H2-type" evidence="7">
    <location>
        <begin position="322"/>
        <end position="351"/>
    </location>
</feature>
<feature type="compositionally biased region" description="Acidic residues" evidence="6">
    <location>
        <begin position="351"/>
        <end position="366"/>
    </location>
</feature>
<dbReference type="RefSeq" id="XP_014152076.1">
    <property type="nucleotide sequence ID" value="XM_014296601.1"/>
</dbReference>
<dbReference type="PROSITE" id="PS00028">
    <property type="entry name" value="ZINC_FINGER_C2H2_1"/>
    <property type="match status" value="6"/>
</dbReference>
<dbReference type="Gene3D" id="3.30.160.60">
    <property type="entry name" value="Classic Zinc Finger"/>
    <property type="match status" value="6"/>
</dbReference>
<dbReference type="Pfam" id="PF23561">
    <property type="entry name" value="zf-C2H2_15"/>
    <property type="match status" value="1"/>
</dbReference>
<evidence type="ECO:0000256" key="3">
    <source>
        <dbReference type="ARBA" id="ARBA00022771"/>
    </source>
</evidence>
<evidence type="ECO:0000256" key="5">
    <source>
        <dbReference type="PROSITE-ProRule" id="PRU00042"/>
    </source>
</evidence>
<dbReference type="OrthoDB" id="8113227at2759"/>
<dbReference type="GeneID" id="25909885"/>